<dbReference type="PANTHER" id="PTHR30164">
    <property type="entry name" value="MTFA PEPTIDASE"/>
    <property type="match status" value="1"/>
</dbReference>
<dbReference type="GO" id="GO:0004177">
    <property type="term" value="F:aminopeptidase activity"/>
    <property type="evidence" value="ECO:0007669"/>
    <property type="project" value="TreeGrafter"/>
</dbReference>
<dbReference type="CDD" id="cd20169">
    <property type="entry name" value="Peptidase_M90_mtfA"/>
    <property type="match status" value="1"/>
</dbReference>
<dbReference type="GO" id="GO:0005829">
    <property type="term" value="C:cytosol"/>
    <property type="evidence" value="ECO:0007669"/>
    <property type="project" value="TreeGrafter"/>
</dbReference>
<dbReference type="Gene3D" id="1.10.472.150">
    <property type="entry name" value="Glucose-regulated metallo-peptidase M90, N-terminal domain"/>
    <property type="match status" value="1"/>
</dbReference>
<sequence length="270" mass="30941">MKLFDWLRRPPPPPEILLPQWQAVLDLPLFAGLNRDDAWRLCVLGERFLSRKQWVGTEGLLVTDAMRRLLALTASLPILNLNEDSFDDWRGVILYPAPFVVRDARPEMLSVTQWGGVGVVHEEDQIQLGQARGDGPILLSWPDAERASQQLDGFNVILHEIAHKLDMLNGVADGFPPLHRGMQRLRWTEVWQANYRLMRWQARMGQLPHWLDAYACSSPAECFAVLSETFFELPFAVATDYPALYQQLVLFYRQDPRARLMGPHRAESTA</sequence>
<dbReference type="SUPFAM" id="SSF55486">
    <property type="entry name" value="Metalloproteases ('zincins'), catalytic domain"/>
    <property type="match status" value="1"/>
</dbReference>
<dbReference type="EMBL" id="JABAIM010000002">
    <property type="protein sequence ID" value="NLR75435.1"/>
    <property type="molecule type" value="Genomic_DNA"/>
</dbReference>
<dbReference type="PANTHER" id="PTHR30164:SF2">
    <property type="entry name" value="PROTEIN MTFA"/>
    <property type="match status" value="1"/>
</dbReference>
<evidence type="ECO:0000313" key="1">
    <source>
        <dbReference type="EMBL" id="NLR75435.1"/>
    </source>
</evidence>
<dbReference type="InterPro" id="IPR010384">
    <property type="entry name" value="MtfA_fam"/>
</dbReference>
<dbReference type="GO" id="GO:0008237">
    <property type="term" value="F:metallopeptidase activity"/>
    <property type="evidence" value="ECO:0007669"/>
    <property type="project" value="InterPro"/>
</dbReference>
<comment type="caution">
    <text evidence="1">The sequence shown here is derived from an EMBL/GenBank/DDBJ whole genome shotgun (WGS) entry which is preliminary data.</text>
</comment>
<accession>A0A847S9A4</accession>
<evidence type="ECO:0000313" key="2">
    <source>
        <dbReference type="Proteomes" id="UP000587991"/>
    </source>
</evidence>
<protein>
    <submittedName>
        <fullName evidence="1">Zinc-dependent peptidase</fullName>
    </submittedName>
</protein>
<dbReference type="RefSeq" id="WP_168877106.1">
    <property type="nucleotide sequence ID" value="NZ_JABAIM010000002.1"/>
</dbReference>
<dbReference type="AlphaFoldDB" id="A0A847S9A4"/>
<keyword evidence="2" id="KW-1185">Reference proteome</keyword>
<dbReference type="Proteomes" id="UP000587991">
    <property type="component" value="Unassembled WGS sequence"/>
</dbReference>
<proteinExistence type="predicted"/>
<gene>
    <name evidence="1" type="ORF">HF682_09725</name>
</gene>
<dbReference type="Gene3D" id="3.40.390.10">
    <property type="entry name" value="Collagenase (Catalytic Domain)"/>
    <property type="match status" value="1"/>
</dbReference>
<dbReference type="Pfam" id="PF06167">
    <property type="entry name" value="Peptidase_M90"/>
    <property type="match status" value="1"/>
</dbReference>
<reference evidence="1 2" key="1">
    <citation type="submission" date="2020-04" db="EMBL/GenBank/DDBJ databases">
        <title>Draft genome of Leeia sp. IMCC25680.</title>
        <authorList>
            <person name="Song J."/>
            <person name="Cho J.-C."/>
        </authorList>
    </citation>
    <scope>NUCLEOTIDE SEQUENCE [LARGE SCALE GENOMIC DNA]</scope>
    <source>
        <strain evidence="1 2">IMCC25680</strain>
    </source>
</reference>
<name>A0A847S9A4_9NEIS</name>
<organism evidence="1 2">
    <name type="scientific">Leeia aquatica</name>
    <dbReference type="NCBI Taxonomy" id="2725557"/>
    <lineage>
        <taxon>Bacteria</taxon>
        <taxon>Pseudomonadati</taxon>
        <taxon>Pseudomonadota</taxon>
        <taxon>Betaproteobacteria</taxon>
        <taxon>Neisseriales</taxon>
        <taxon>Leeiaceae</taxon>
        <taxon>Leeia</taxon>
    </lineage>
</organism>
<dbReference type="InterPro" id="IPR042252">
    <property type="entry name" value="MtfA_N"/>
</dbReference>
<dbReference type="InterPro" id="IPR024079">
    <property type="entry name" value="MetalloPept_cat_dom_sf"/>
</dbReference>